<evidence type="ECO:0000313" key="2">
    <source>
        <dbReference type="EMBL" id="KAE9335256.1"/>
    </source>
</evidence>
<dbReference type="Proteomes" id="UP000434957">
    <property type="component" value="Unassembled WGS sequence"/>
</dbReference>
<accession>A0A6A3LDK2</accession>
<dbReference type="EMBL" id="QXFU01000928">
    <property type="protein sequence ID" value="KAE9015957.1"/>
    <property type="molecule type" value="Genomic_DNA"/>
</dbReference>
<dbReference type="Proteomes" id="UP000435112">
    <property type="component" value="Unassembled WGS sequence"/>
</dbReference>
<evidence type="ECO:0000313" key="1">
    <source>
        <dbReference type="EMBL" id="KAE9015957.1"/>
    </source>
</evidence>
<evidence type="ECO:0000313" key="4">
    <source>
        <dbReference type="Proteomes" id="UP000435112"/>
    </source>
</evidence>
<reference evidence="1 4" key="1">
    <citation type="submission" date="2018-09" db="EMBL/GenBank/DDBJ databases">
        <title>Genomic investigation of the strawberry pathogen Phytophthora fragariae indicates pathogenicity is determined by transcriptional variation in three key races.</title>
        <authorList>
            <person name="Adams T.M."/>
            <person name="Armitage A.D."/>
            <person name="Sobczyk M.K."/>
            <person name="Bates H.J."/>
            <person name="Dunwell J.M."/>
            <person name="Nellist C.F."/>
            <person name="Harrison R.J."/>
        </authorList>
    </citation>
    <scope>NUCLEOTIDE SEQUENCE [LARGE SCALE GENOMIC DNA]</scope>
    <source>
        <strain evidence="1 4">SCRP324</strain>
        <strain evidence="2 3">SCRP333</strain>
    </source>
</reference>
<gene>
    <name evidence="1" type="ORF">PR002_g13791</name>
    <name evidence="2" type="ORF">PR003_g13105</name>
</gene>
<dbReference type="OrthoDB" id="124922at2759"/>
<keyword evidence="3" id="KW-1185">Reference proteome</keyword>
<sequence>MMFKMYKLRALHDTGSDLMWGSIVLAFFFLDRSSELWGPVTSDKSTGVVRTHCVKASNVILRGNLETQVGPEEPEATSVEVIFESHKGNRVAHGTTVRYNKSNHAPLFPVAAARLCLNIRAQ</sequence>
<evidence type="ECO:0000313" key="3">
    <source>
        <dbReference type="Proteomes" id="UP000434957"/>
    </source>
</evidence>
<dbReference type="EMBL" id="QXFT01000816">
    <property type="protein sequence ID" value="KAE9335256.1"/>
    <property type="molecule type" value="Genomic_DNA"/>
</dbReference>
<dbReference type="AlphaFoldDB" id="A0A6A3LDK2"/>
<protein>
    <submittedName>
        <fullName evidence="1">Uncharacterized protein</fullName>
    </submittedName>
</protein>
<name>A0A6A3LDK2_9STRA</name>
<proteinExistence type="predicted"/>
<comment type="caution">
    <text evidence="1">The sequence shown here is derived from an EMBL/GenBank/DDBJ whole genome shotgun (WGS) entry which is preliminary data.</text>
</comment>
<organism evidence="1 4">
    <name type="scientific">Phytophthora rubi</name>
    <dbReference type="NCBI Taxonomy" id="129364"/>
    <lineage>
        <taxon>Eukaryota</taxon>
        <taxon>Sar</taxon>
        <taxon>Stramenopiles</taxon>
        <taxon>Oomycota</taxon>
        <taxon>Peronosporomycetes</taxon>
        <taxon>Peronosporales</taxon>
        <taxon>Peronosporaceae</taxon>
        <taxon>Phytophthora</taxon>
    </lineage>
</organism>